<gene>
    <name evidence="1" type="ORF">CBA19CS22_09875</name>
</gene>
<protein>
    <submittedName>
        <fullName evidence="1">Uncharacterized protein</fullName>
    </submittedName>
</protein>
<dbReference type="EMBL" id="BPUR01000004">
    <property type="protein sequence ID" value="GJH16839.1"/>
    <property type="molecule type" value="Genomic_DNA"/>
</dbReference>
<name>A0ACB5QNS3_9BURK</name>
<comment type="caution">
    <text evidence="1">The sequence shown here is derived from an EMBL/GenBank/DDBJ whole genome shotgun (WGS) entry which is preliminary data.</text>
</comment>
<evidence type="ECO:0000313" key="2">
    <source>
        <dbReference type="Proteomes" id="UP001055013"/>
    </source>
</evidence>
<proteinExistence type="predicted"/>
<accession>A0ACB5QNS3</accession>
<sequence>MSLSFRVSAMGHDLYMDILTGMFLFWNAARVLTYVPTIVRLVCAPTDARSHSLLTWLCWVLSNGTFALMLLERNDGVPEAMFWLNVGNTTMCLIVCAIIFCKQHSVDAR</sequence>
<dbReference type="Proteomes" id="UP001055013">
    <property type="component" value="Unassembled WGS sequence"/>
</dbReference>
<organism evidence="1 2">
    <name type="scientific">Caballeronia novacaledonica</name>
    <dbReference type="NCBI Taxonomy" id="1544861"/>
    <lineage>
        <taxon>Bacteria</taxon>
        <taxon>Pseudomonadati</taxon>
        <taxon>Pseudomonadota</taxon>
        <taxon>Betaproteobacteria</taxon>
        <taxon>Burkholderiales</taxon>
        <taxon>Burkholderiaceae</taxon>
        <taxon>Caballeronia</taxon>
    </lineage>
</organism>
<reference evidence="1" key="1">
    <citation type="submission" date="2021-09" db="EMBL/GenBank/DDBJ databases">
        <title>Isolation and characterization of 3-chlorobenzoate degrading bacteria from soils in Shizuoka.</title>
        <authorList>
            <person name="Ifat A."/>
            <person name="Ogawa N."/>
            <person name="Kimbara K."/>
            <person name="Moriuchi R."/>
            <person name="Dohra H."/>
            <person name="Shintani M."/>
        </authorList>
    </citation>
    <scope>NUCLEOTIDE SEQUENCE</scope>
    <source>
        <strain evidence="1">19CS2-2</strain>
    </source>
</reference>
<keyword evidence="2" id="KW-1185">Reference proteome</keyword>
<evidence type="ECO:0000313" key="1">
    <source>
        <dbReference type="EMBL" id="GJH16839.1"/>
    </source>
</evidence>